<reference evidence="2" key="2">
    <citation type="submission" date="2015-01" db="EMBL/GenBank/DDBJ databases">
        <title>Evolutionary Origins and Diversification of the Mycorrhizal Mutualists.</title>
        <authorList>
            <consortium name="DOE Joint Genome Institute"/>
            <consortium name="Mycorrhizal Genomics Consortium"/>
            <person name="Kohler A."/>
            <person name="Kuo A."/>
            <person name="Nagy L.G."/>
            <person name="Floudas D."/>
            <person name="Copeland A."/>
            <person name="Barry K.W."/>
            <person name="Cichocki N."/>
            <person name="Veneault-Fourrey C."/>
            <person name="LaButti K."/>
            <person name="Lindquist E.A."/>
            <person name="Lipzen A."/>
            <person name="Lundell T."/>
            <person name="Morin E."/>
            <person name="Murat C."/>
            <person name="Riley R."/>
            <person name="Ohm R."/>
            <person name="Sun H."/>
            <person name="Tunlid A."/>
            <person name="Henrissat B."/>
            <person name="Grigoriev I.V."/>
            <person name="Hibbett D.S."/>
            <person name="Martin F."/>
        </authorList>
    </citation>
    <scope>NUCLEOTIDE SEQUENCE [LARGE SCALE GENOMIC DNA]</scope>
    <source>
        <strain evidence="2">Ve08.2h10</strain>
    </source>
</reference>
<evidence type="ECO:0000313" key="2">
    <source>
        <dbReference type="Proteomes" id="UP000054538"/>
    </source>
</evidence>
<keyword evidence="2" id="KW-1185">Reference proteome</keyword>
<proteinExistence type="predicted"/>
<evidence type="ECO:0000313" key="1">
    <source>
        <dbReference type="EMBL" id="KIK77281.1"/>
    </source>
</evidence>
<gene>
    <name evidence="1" type="ORF">PAXRUDRAFT_167378</name>
</gene>
<accession>A0A0D0D151</accession>
<organism evidence="1 2">
    <name type="scientific">Paxillus rubicundulus Ve08.2h10</name>
    <dbReference type="NCBI Taxonomy" id="930991"/>
    <lineage>
        <taxon>Eukaryota</taxon>
        <taxon>Fungi</taxon>
        <taxon>Dikarya</taxon>
        <taxon>Basidiomycota</taxon>
        <taxon>Agaricomycotina</taxon>
        <taxon>Agaricomycetes</taxon>
        <taxon>Agaricomycetidae</taxon>
        <taxon>Boletales</taxon>
        <taxon>Paxilineae</taxon>
        <taxon>Paxillaceae</taxon>
        <taxon>Paxillus</taxon>
    </lineage>
</organism>
<reference evidence="1 2" key="1">
    <citation type="submission" date="2014-04" db="EMBL/GenBank/DDBJ databases">
        <authorList>
            <consortium name="DOE Joint Genome Institute"/>
            <person name="Kuo A."/>
            <person name="Kohler A."/>
            <person name="Jargeat P."/>
            <person name="Nagy L.G."/>
            <person name="Floudas D."/>
            <person name="Copeland A."/>
            <person name="Barry K.W."/>
            <person name="Cichocki N."/>
            <person name="Veneault-Fourrey C."/>
            <person name="LaButti K."/>
            <person name="Lindquist E.A."/>
            <person name="Lipzen A."/>
            <person name="Lundell T."/>
            <person name="Morin E."/>
            <person name="Murat C."/>
            <person name="Sun H."/>
            <person name="Tunlid A."/>
            <person name="Henrissat B."/>
            <person name="Grigoriev I.V."/>
            <person name="Hibbett D.S."/>
            <person name="Martin F."/>
            <person name="Nordberg H.P."/>
            <person name="Cantor M.N."/>
            <person name="Hua S.X."/>
        </authorList>
    </citation>
    <scope>NUCLEOTIDE SEQUENCE [LARGE SCALE GENOMIC DNA]</scope>
    <source>
        <strain evidence="1 2">Ve08.2h10</strain>
    </source>
</reference>
<dbReference type="OrthoDB" id="2661839at2759"/>
<protein>
    <submittedName>
        <fullName evidence="1">Uncharacterized protein</fullName>
    </submittedName>
</protein>
<dbReference type="InParanoid" id="A0A0D0D151"/>
<dbReference type="Proteomes" id="UP000054538">
    <property type="component" value="Unassembled WGS sequence"/>
</dbReference>
<name>A0A0D0D151_9AGAM</name>
<sequence length="120" mass="14021">WTAFALKPLDWECVNDMKVIISDANDIQQYFSDEEQPTLWHAIPAFEELQTAWEGKQDNPKYLLFKNTLCNGLDKISKYYNWFDEKPVYILALGKCLSLSYMSEYSLLCSTTPLLQTQLH</sequence>
<dbReference type="EMBL" id="KN827064">
    <property type="protein sequence ID" value="KIK77281.1"/>
    <property type="molecule type" value="Genomic_DNA"/>
</dbReference>
<dbReference type="HOGENOM" id="CLU_159699_1_0_1"/>
<dbReference type="AlphaFoldDB" id="A0A0D0D151"/>
<feature type="non-terminal residue" evidence="1">
    <location>
        <position position="120"/>
    </location>
</feature>